<dbReference type="GO" id="GO:0005737">
    <property type="term" value="C:cytoplasm"/>
    <property type="evidence" value="ECO:0007669"/>
    <property type="project" value="TreeGrafter"/>
</dbReference>
<dbReference type="OMA" id="RRIGRYW"/>
<dbReference type="GO" id="GO:0004113">
    <property type="term" value="F:2',3'-cyclic-nucleotide 3'-phosphodiesterase activity"/>
    <property type="evidence" value="ECO:0007669"/>
    <property type="project" value="InterPro"/>
</dbReference>
<feature type="domain" description="Cyclic nucleotide phosphodiesterase catalytic" evidence="10">
    <location>
        <begin position="194"/>
        <end position="323"/>
    </location>
</feature>
<reference evidence="11 12" key="1">
    <citation type="submission" date="2013-11" db="EMBL/GenBank/DDBJ databases">
        <title>Genome sequencing of Stegodyphus mimosarum.</title>
        <authorList>
            <person name="Bechsgaard J."/>
        </authorList>
    </citation>
    <scope>NUCLEOTIDE SEQUENCE [LARGE SCALE GENOMIC DNA]</scope>
</reference>
<dbReference type="Pfam" id="PF05881">
    <property type="entry name" value="CNPase"/>
    <property type="match status" value="1"/>
</dbReference>
<evidence type="ECO:0000256" key="9">
    <source>
        <dbReference type="SAM" id="MobiDB-lite"/>
    </source>
</evidence>
<evidence type="ECO:0000313" key="11">
    <source>
        <dbReference type="EMBL" id="KFM76926.1"/>
    </source>
</evidence>
<keyword evidence="6" id="KW-0472">Membrane</keyword>
<dbReference type="Gene3D" id="3.90.1740.10">
    <property type="entry name" value="2',3'-cyclic nucleotide 3'-phosphodiesterase superfamily"/>
    <property type="match status" value="1"/>
</dbReference>
<comment type="subcellular location">
    <subcellularLocation>
        <location evidence="1">Membrane</location>
        <topology evidence="1">Lipid-anchor</topology>
    </subcellularLocation>
</comment>
<evidence type="ECO:0000256" key="3">
    <source>
        <dbReference type="ARBA" id="ARBA00022553"/>
    </source>
</evidence>
<dbReference type="InterPro" id="IPR009097">
    <property type="entry name" value="Cyclic_Pdiesterase"/>
</dbReference>
<keyword evidence="3" id="KW-0597">Phosphoprotein</keyword>
<sequence length="457" mass="52966">MASLFDYDDSESEEESTEANAVTAAGPSDPATETSLDSAKYFSLVMVKDRKTEMYVKFAKVMVIFQYLKLKHNGNILKHLAEKFKTTGYIISDSTFSEHTLTPYDPENTDAYYSYFKERCKEGCKNGANLIVIAPSMTNMHQNEYYLYLAQKTQYVVLVVPPLVTENYPSDHGQAKSFLDINVKIKSSNNFQHLFCAWFLHEKDSVELRNEAELYVRDCFENSIDFKDYFSKICSVEDFRTHYNLHHKRQDLAYCMTAMFRSIIDTHAYFREESVQKFYGKMAKLFIVGFIVSPHMIAARVKLTQEQKKLWKLPNDLEESCPISVYPSELIEKSKVKQDVEVTLSSSKCNRTLTYSGQTIHAPTESILPYFRGRSCHIVLGRVTDAPIRNADYDVQYAVYRETNAIKSNADFHDDDIGRSIVRRIGRYWFVYLKETLCVEGFFTSYVKAENYDIRRV</sequence>
<evidence type="ECO:0000313" key="12">
    <source>
        <dbReference type="Proteomes" id="UP000054359"/>
    </source>
</evidence>
<evidence type="ECO:0000256" key="7">
    <source>
        <dbReference type="ARBA" id="ARBA00023288"/>
    </source>
</evidence>
<keyword evidence="7" id="KW-0449">Lipoprotein</keyword>
<gene>
    <name evidence="11" type="ORF">X975_22797</name>
</gene>
<feature type="region of interest" description="Disordered" evidence="9">
    <location>
        <begin position="1"/>
        <end position="34"/>
    </location>
</feature>
<feature type="compositionally biased region" description="Acidic residues" evidence="9">
    <location>
        <begin position="1"/>
        <end position="17"/>
    </location>
</feature>
<keyword evidence="2" id="KW-0488">Methylation</keyword>
<name>A0A087UHT7_STEMI</name>
<evidence type="ECO:0000256" key="5">
    <source>
        <dbReference type="ARBA" id="ARBA00022884"/>
    </source>
</evidence>
<proteinExistence type="predicted"/>
<feature type="non-terminal residue" evidence="11">
    <location>
        <position position="457"/>
    </location>
</feature>
<keyword evidence="8" id="KW-0636">Prenylation</keyword>
<dbReference type="SUPFAM" id="SSF55144">
    <property type="entry name" value="LigT-like"/>
    <property type="match status" value="1"/>
</dbReference>
<evidence type="ECO:0000256" key="2">
    <source>
        <dbReference type="ARBA" id="ARBA00022481"/>
    </source>
</evidence>
<organism evidence="11 12">
    <name type="scientific">Stegodyphus mimosarum</name>
    <name type="common">African social velvet spider</name>
    <dbReference type="NCBI Taxonomy" id="407821"/>
    <lineage>
        <taxon>Eukaryota</taxon>
        <taxon>Metazoa</taxon>
        <taxon>Ecdysozoa</taxon>
        <taxon>Arthropoda</taxon>
        <taxon>Chelicerata</taxon>
        <taxon>Arachnida</taxon>
        <taxon>Araneae</taxon>
        <taxon>Araneomorphae</taxon>
        <taxon>Entelegynae</taxon>
        <taxon>Eresoidea</taxon>
        <taxon>Eresidae</taxon>
        <taxon>Stegodyphus</taxon>
    </lineage>
</organism>
<dbReference type="PANTHER" id="PTHR10156:SF0">
    <property type="entry name" value="2',3'-CYCLIC-NUCLEOTIDE 3'-PHOSPHODIESTERASE"/>
    <property type="match status" value="1"/>
</dbReference>
<evidence type="ECO:0000259" key="10">
    <source>
        <dbReference type="Pfam" id="PF05881"/>
    </source>
</evidence>
<keyword evidence="5" id="KW-0694">RNA-binding</keyword>
<dbReference type="Proteomes" id="UP000054359">
    <property type="component" value="Unassembled WGS sequence"/>
</dbReference>
<protein>
    <submittedName>
        <fullName evidence="11">2',3'-cyclic-nucleotide 3'-phosphodiesterase</fullName>
    </submittedName>
</protein>
<dbReference type="PANTHER" id="PTHR10156">
    <property type="entry name" value="2',3'-CYCLIC-NUCLEOTIDE 3'-PHOSPHODIESTERASE"/>
    <property type="match status" value="1"/>
</dbReference>
<dbReference type="InterPro" id="IPR008431">
    <property type="entry name" value="CNPase"/>
</dbReference>
<accession>A0A087UHT7</accession>
<dbReference type="GO" id="GO:0009214">
    <property type="term" value="P:cyclic nucleotide catabolic process"/>
    <property type="evidence" value="ECO:0007669"/>
    <property type="project" value="InterPro"/>
</dbReference>
<keyword evidence="12" id="KW-1185">Reference proteome</keyword>
<dbReference type="InterPro" id="IPR047325">
    <property type="entry name" value="CNPase_cat"/>
</dbReference>
<dbReference type="EMBL" id="KK119860">
    <property type="protein sequence ID" value="KFM76926.1"/>
    <property type="molecule type" value="Genomic_DNA"/>
</dbReference>
<evidence type="ECO:0000256" key="1">
    <source>
        <dbReference type="ARBA" id="ARBA00004635"/>
    </source>
</evidence>
<dbReference type="GO" id="GO:0016020">
    <property type="term" value="C:membrane"/>
    <property type="evidence" value="ECO:0007669"/>
    <property type="project" value="UniProtKB-SubCell"/>
</dbReference>
<evidence type="ECO:0000256" key="8">
    <source>
        <dbReference type="ARBA" id="ARBA00023289"/>
    </source>
</evidence>
<evidence type="ECO:0000256" key="6">
    <source>
        <dbReference type="ARBA" id="ARBA00023136"/>
    </source>
</evidence>
<dbReference type="OrthoDB" id="3231855at2759"/>
<dbReference type="GO" id="GO:0003723">
    <property type="term" value="F:RNA binding"/>
    <property type="evidence" value="ECO:0007669"/>
    <property type="project" value="UniProtKB-KW"/>
</dbReference>
<dbReference type="STRING" id="407821.A0A087UHT7"/>
<dbReference type="AlphaFoldDB" id="A0A087UHT7"/>
<keyword evidence="4" id="KW-0378">Hydrolase</keyword>
<evidence type="ECO:0000256" key="4">
    <source>
        <dbReference type="ARBA" id="ARBA00022801"/>
    </source>
</evidence>